<sequence>MGQDSGGLPHYTAELANSMSEYARVTVLKPNETSADEVLRDEITVINAFKPTDISMQNLFDLKLDVLDSIRGLFSFWNIKLINQIDPDIVHDPTDEFPQVNLFSWVHSVYEDRPYVVTSHETKHGGAGGVLRVVNPLLSLVPDFEKSAAIVHSADQRELLLNNHKAVDEVHVIPHGVYSFFRELDYDEQKEEDKHALFFGSLIPPKGIEYLIDAVPKVSEEVPGFSLTIAGSGSIPDECADVVEQYSDVINIRNEFIPNEEVGTLFSRAQVVVLPYRRGWQTGHSGTLSIAFAFGKPIITSEVGDFPELVGESGAGIVVEPESPEAIADGLIEVFSSDSALDQMSNASSRVADRLSWEKIAEQHFEVYQNLL</sequence>
<dbReference type="Gene3D" id="3.40.50.2000">
    <property type="entry name" value="Glycogen Phosphorylase B"/>
    <property type="match status" value="2"/>
</dbReference>
<dbReference type="CDD" id="cd03801">
    <property type="entry name" value="GT4_PimA-like"/>
    <property type="match status" value="1"/>
</dbReference>
<dbReference type="RefSeq" id="WP_004041938.1">
    <property type="nucleotide sequence ID" value="NZ_JAERQU010000060.1"/>
</dbReference>
<proteinExistence type="predicted"/>
<evidence type="ECO:0000313" key="5">
    <source>
        <dbReference type="Proteomes" id="UP000676028"/>
    </source>
</evidence>
<dbReference type="AlphaFoldDB" id="A0A8T5CJ08"/>
<dbReference type="Proteomes" id="UP000679371">
    <property type="component" value="Unassembled WGS sequence"/>
</dbReference>
<evidence type="ECO:0000313" key="3">
    <source>
        <dbReference type="EMBL" id="MBS8130227.1"/>
    </source>
</evidence>
<protein>
    <submittedName>
        <fullName evidence="2">Glycosyltransferase family 4 protein</fullName>
    </submittedName>
</protein>
<evidence type="ECO:0000313" key="4">
    <source>
        <dbReference type="EMBL" id="MBS8134096.1"/>
    </source>
</evidence>
<dbReference type="Proteomes" id="UP000676028">
    <property type="component" value="Unassembled WGS sequence"/>
</dbReference>
<dbReference type="GeneID" id="31787487"/>
<organism evidence="2 5">
    <name type="scientific">Haloferax volcanii</name>
    <name type="common">Halobacterium volcanii</name>
    <dbReference type="NCBI Taxonomy" id="2246"/>
    <lineage>
        <taxon>Archaea</taxon>
        <taxon>Methanobacteriati</taxon>
        <taxon>Methanobacteriota</taxon>
        <taxon>Stenosarchaea group</taxon>
        <taxon>Halobacteria</taxon>
        <taxon>Halobacteriales</taxon>
        <taxon>Haloferacaceae</taxon>
        <taxon>Haloferax</taxon>
    </lineage>
</organism>
<dbReference type="EMBL" id="JAERQV010000060">
    <property type="protein sequence ID" value="MBS8126359.1"/>
    <property type="molecule type" value="Genomic_DNA"/>
</dbReference>
<evidence type="ECO:0000313" key="1">
    <source>
        <dbReference type="EMBL" id="MBS8121351.1"/>
    </source>
</evidence>
<accession>A0A8T5CJ08</accession>
<evidence type="ECO:0000313" key="2">
    <source>
        <dbReference type="EMBL" id="MBS8126359.1"/>
    </source>
</evidence>
<dbReference type="SUPFAM" id="SSF53756">
    <property type="entry name" value="UDP-Glycosyltransferase/glycogen phosphorylase"/>
    <property type="match status" value="1"/>
</dbReference>
<comment type="caution">
    <text evidence="2">The sequence shown here is derived from an EMBL/GenBank/DDBJ whole genome shotgun (WGS) entry which is preliminary data.</text>
</comment>
<reference evidence="2" key="1">
    <citation type="journal article" date="2021" name="Nat. Microbiol.">
        <title>Cell division in the archaeon Haloferax volcanii relies on two FtsZ proteins with distinct functions in division ring assembly and constriction.</title>
        <authorList>
            <person name="Liao Y."/>
            <person name="Ithurbide S."/>
            <person name="Evenhuis C."/>
            <person name="Loewe J."/>
            <person name="Duggin I.G."/>
        </authorList>
    </citation>
    <scope>NUCLEOTIDE SEQUENCE</scope>
    <source>
        <strain evidence="1">H98</strain>
        <strain evidence="4">ID112 - delta_ftsZ1_delta_ftsZ2</strain>
        <strain evidence="2">ID76 - delta_ftsZ1</strain>
        <strain evidence="3">ID77 - delta_ftsZ2</strain>
    </source>
</reference>
<dbReference type="SMR" id="A0A8T5CJ08"/>
<dbReference type="EMBL" id="JAERQU010000060">
    <property type="protein sequence ID" value="MBS8121351.1"/>
    <property type="molecule type" value="Genomic_DNA"/>
</dbReference>
<dbReference type="Proteomes" id="UP000679789">
    <property type="component" value="Unassembled WGS sequence"/>
</dbReference>
<name>A0A8T5CJ08_HALVO</name>
<gene>
    <name evidence="1" type="ORF">JK351_19700</name>
    <name evidence="4" type="ORF">JK352_19695</name>
    <name evidence="3" type="ORF">JK353_19680</name>
    <name evidence="2" type="ORF">JK354_19680</name>
</gene>
<dbReference type="PANTHER" id="PTHR12526">
    <property type="entry name" value="GLYCOSYLTRANSFERASE"/>
    <property type="match status" value="1"/>
</dbReference>
<dbReference type="Proteomes" id="UP000678484">
    <property type="component" value="Unassembled WGS sequence"/>
</dbReference>
<dbReference type="EMBL" id="JAERQW010000061">
    <property type="protein sequence ID" value="MBS8130227.1"/>
    <property type="molecule type" value="Genomic_DNA"/>
</dbReference>
<dbReference type="Pfam" id="PF13692">
    <property type="entry name" value="Glyco_trans_1_4"/>
    <property type="match status" value="1"/>
</dbReference>
<dbReference type="EMBL" id="JAERQX010000061">
    <property type="protein sequence ID" value="MBS8134096.1"/>
    <property type="molecule type" value="Genomic_DNA"/>
</dbReference>